<evidence type="ECO:0000259" key="3">
    <source>
        <dbReference type="Pfam" id="PF05683"/>
    </source>
</evidence>
<dbReference type="Proteomes" id="UP000516361">
    <property type="component" value="Chromosome"/>
</dbReference>
<proteinExistence type="inferred from homology"/>
<dbReference type="Pfam" id="PF05683">
    <property type="entry name" value="Fumerase_C"/>
    <property type="match status" value="1"/>
</dbReference>
<evidence type="ECO:0000313" key="4">
    <source>
        <dbReference type="EMBL" id="BBE30202.1"/>
    </source>
</evidence>
<comment type="similarity">
    <text evidence="1">Belongs to the class-I fumarase family.</text>
</comment>
<protein>
    <submittedName>
        <fullName evidence="4">Fumarate hydratase</fullName>
    </submittedName>
</protein>
<dbReference type="InterPro" id="IPR036660">
    <property type="entry name" value="Fe-S_hydroAse_TtdB_cat_sf"/>
</dbReference>
<dbReference type="GO" id="GO:0016836">
    <property type="term" value="F:hydro-lyase activity"/>
    <property type="evidence" value="ECO:0007669"/>
    <property type="project" value="InterPro"/>
</dbReference>
<keyword evidence="2" id="KW-0456">Lyase</keyword>
<feature type="domain" description="Fe-S hydro-lyase tartrate dehydratase beta-type catalytic" evidence="3">
    <location>
        <begin position="2"/>
        <end position="163"/>
    </location>
</feature>
<keyword evidence="5" id="KW-1185">Reference proteome</keyword>
<evidence type="ECO:0000256" key="2">
    <source>
        <dbReference type="ARBA" id="ARBA00023239"/>
    </source>
</evidence>
<gene>
    <name evidence="4" type="ORF">OSSY52_03430</name>
</gene>
<dbReference type="KEGG" id="ocy:OSSY52_03430"/>
<dbReference type="NCBIfam" id="TIGR00723">
    <property type="entry name" value="ttdB_fumA_fumB"/>
    <property type="match status" value="1"/>
</dbReference>
<dbReference type="InParanoid" id="A0A7G1G854"/>
<dbReference type="RefSeq" id="WP_190615328.1">
    <property type="nucleotide sequence ID" value="NZ_AP018712.1"/>
</dbReference>
<dbReference type="InterPro" id="IPR004647">
    <property type="entry name" value="Fe-S_hydro-lyase_TtdB-typ_cat"/>
</dbReference>
<dbReference type="PANTHER" id="PTHR43351">
    <property type="entry name" value="L(+)-TARTRATE DEHYDRATASE SUBUNIT BETA"/>
    <property type="match status" value="1"/>
</dbReference>
<name>A0A7G1G854_9BACT</name>
<evidence type="ECO:0000313" key="5">
    <source>
        <dbReference type="Proteomes" id="UP000516361"/>
    </source>
</evidence>
<organism evidence="4 5">
    <name type="scientific">Tepiditoga spiralis</name>
    <dbReference type="NCBI Taxonomy" id="2108365"/>
    <lineage>
        <taxon>Bacteria</taxon>
        <taxon>Thermotogati</taxon>
        <taxon>Thermotogota</taxon>
        <taxon>Thermotogae</taxon>
        <taxon>Petrotogales</taxon>
        <taxon>Petrotogaceae</taxon>
        <taxon>Tepiditoga</taxon>
    </lineage>
</organism>
<dbReference type="Gene3D" id="3.20.130.10">
    <property type="entry name" value="Fe-S hydro-lyase, tartrate dehydratase beta-type, catalytic domain"/>
    <property type="match status" value="1"/>
</dbReference>
<dbReference type="PANTHER" id="PTHR43351:SF2">
    <property type="entry name" value="L(+)-TARTRATE DEHYDRATASE SUBUNIT BETA-RELATED"/>
    <property type="match status" value="1"/>
</dbReference>
<dbReference type="EMBL" id="AP018712">
    <property type="protein sequence ID" value="BBE30202.1"/>
    <property type="molecule type" value="Genomic_DNA"/>
</dbReference>
<accession>A0A7G1G854</accession>
<evidence type="ECO:0000256" key="1">
    <source>
        <dbReference type="ARBA" id="ARBA00008876"/>
    </source>
</evidence>
<dbReference type="AlphaFoldDB" id="A0A7G1G854"/>
<reference evidence="4 5" key="1">
    <citation type="submission" date="2018-06" db="EMBL/GenBank/DDBJ databases">
        <title>Genome sequencing of Oceanotoga sp. sy52.</title>
        <authorList>
            <person name="Mori K."/>
        </authorList>
    </citation>
    <scope>NUCLEOTIDE SEQUENCE [LARGE SCALE GENOMIC DNA]</scope>
    <source>
        <strain evidence="5">sy52</strain>
    </source>
</reference>
<sequence length="163" mass="17945">MNIESLKIWDEISYSGELIVMRDAAHKRLKELMDDNKKLPVDLNKKIIFYAGPAKSLDGFPVGSIGPTTSNRMDPFLDMVFSLGVLGTIGKGKRSSVAISMCKKYKRVYFVTPSGSAAVMAKKVIKRKVLAFNDLGTEAIQLLEVVDFPLLVAIDSNGNSIFK</sequence>
<dbReference type="SUPFAM" id="SSF117457">
    <property type="entry name" value="FumA C-terminal domain-like"/>
    <property type="match status" value="1"/>
</dbReference>